<gene>
    <name evidence="2" type="ORF">UV61_C0002G0084</name>
</gene>
<organism evidence="2 3">
    <name type="scientific">Candidatus Gottesmanbacteria bacterium GW2011_GWB1_43_11</name>
    <dbReference type="NCBI Taxonomy" id="1618446"/>
    <lineage>
        <taxon>Bacteria</taxon>
        <taxon>Candidatus Gottesmaniibacteriota</taxon>
    </lineage>
</organism>
<proteinExistence type="predicted"/>
<dbReference type="Proteomes" id="UP000034050">
    <property type="component" value="Unassembled WGS sequence"/>
</dbReference>
<accession>A0A0G1FKE8</accession>
<evidence type="ECO:0000313" key="2">
    <source>
        <dbReference type="EMBL" id="KKS87363.1"/>
    </source>
</evidence>
<evidence type="ECO:0000313" key="3">
    <source>
        <dbReference type="Proteomes" id="UP000034050"/>
    </source>
</evidence>
<feature type="region of interest" description="Disordered" evidence="1">
    <location>
        <begin position="42"/>
        <end position="77"/>
    </location>
</feature>
<name>A0A0G1FKE8_9BACT</name>
<feature type="compositionally biased region" description="Polar residues" evidence="1">
    <location>
        <begin position="43"/>
        <end position="55"/>
    </location>
</feature>
<reference evidence="2 3" key="1">
    <citation type="journal article" date="2015" name="Nature">
        <title>rRNA introns, odd ribosomes, and small enigmatic genomes across a large radiation of phyla.</title>
        <authorList>
            <person name="Brown C.T."/>
            <person name="Hug L.A."/>
            <person name="Thomas B.C."/>
            <person name="Sharon I."/>
            <person name="Castelle C.J."/>
            <person name="Singh A."/>
            <person name="Wilkins M.J."/>
            <person name="Williams K.H."/>
            <person name="Banfield J.F."/>
        </authorList>
    </citation>
    <scope>NUCLEOTIDE SEQUENCE [LARGE SCALE GENOMIC DNA]</scope>
</reference>
<evidence type="ECO:0000256" key="1">
    <source>
        <dbReference type="SAM" id="MobiDB-lite"/>
    </source>
</evidence>
<dbReference type="AlphaFoldDB" id="A0A0G1FKE8"/>
<sequence>MYIVAYINMNRVVLGLVVLLLLGALIVYATRKLVKVNLKDFTPKTSQSQSAKTSPTPTPIASPVASPWSGILPATGL</sequence>
<dbReference type="STRING" id="1618446.UV61_C0002G0084"/>
<protein>
    <submittedName>
        <fullName evidence="2">Uncharacterized protein</fullName>
    </submittedName>
</protein>
<dbReference type="EMBL" id="LCFD01000002">
    <property type="protein sequence ID" value="KKS87363.1"/>
    <property type="molecule type" value="Genomic_DNA"/>
</dbReference>
<comment type="caution">
    <text evidence="2">The sequence shown here is derived from an EMBL/GenBank/DDBJ whole genome shotgun (WGS) entry which is preliminary data.</text>
</comment>